<dbReference type="InterPro" id="IPR016187">
    <property type="entry name" value="CTDL_fold"/>
</dbReference>
<reference evidence="3" key="2">
    <citation type="journal article" date="2021" name="Genome Biol. Evol.">
        <title>Developing a high-quality reference genome for a parasitic bivalve with doubly uniparental inheritance (Bivalvia: Unionida).</title>
        <authorList>
            <person name="Smith C.H."/>
        </authorList>
    </citation>
    <scope>NUCLEOTIDE SEQUENCE</scope>
    <source>
        <strain evidence="3">CHS0354</strain>
        <tissue evidence="3">Mantle</tissue>
    </source>
</reference>
<keyword evidence="1" id="KW-1015">Disulfide bond</keyword>
<evidence type="ECO:0000313" key="3">
    <source>
        <dbReference type="EMBL" id="KAK3602729.1"/>
    </source>
</evidence>
<keyword evidence="4" id="KW-1185">Reference proteome</keyword>
<protein>
    <recommendedName>
        <fullName evidence="2">C-type lectin domain-containing protein</fullName>
    </recommendedName>
</protein>
<dbReference type="SUPFAM" id="SSF56436">
    <property type="entry name" value="C-type lectin-like"/>
    <property type="match status" value="1"/>
</dbReference>
<dbReference type="SMART" id="SM00034">
    <property type="entry name" value="CLECT"/>
    <property type="match status" value="1"/>
</dbReference>
<dbReference type="InterPro" id="IPR016186">
    <property type="entry name" value="C-type_lectin-like/link_sf"/>
</dbReference>
<dbReference type="InterPro" id="IPR001304">
    <property type="entry name" value="C-type_lectin-like"/>
</dbReference>
<gene>
    <name evidence="3" type="ORF">CHS0354_017171</name>
</gene>
<dbReference type="CDD" id="cd00037">
    <property type="entry name" value="CLECT"/>
    <property type="match status" value="1"/>
</dbReference>
<dbReference type="PROSITE" id="PS00615">
    <property type="entry name" value="C_TYPE_LECTIN_1"/>
    <property type="match status" value="1"/>
</dbReference>
<dbReference type="PROSITE" id="PS50041">
    <property type="entry name" value="C_TYPE_LECTIN_2"/>
    <property type="match status" value="1"/>
</dbReference>
<dbReference type="EMBL" id="JAEAOA010001055">
    <property type="protein sequence ID" value="KAK3602729.1"/>
    <property type="molecule type" value="Genomic_DNA"/>
</dbReference>
<dbReference type="Proteomes" id="UP001195483">
    <property type="component" value="Unassembled WGS sequence"/>
</dbReference>
<dbReference type="InterPro" id="IPR018378">
    <property type="entry name" value="C-type_lectin_CS"/>
</dbReference>
<dbReference type="InterPro" id="IPR050111">
    <property type="entry name" value="C-type_lectin/snaclec_domain"/>
</dbReference>
<accession>A0AAE0W6C2</accession>
<dbReference type="Pfam" id="PF00059">
    <property type="entry name" value="Lectin_C"/>
    <property type="match status" value="1"/>
</dbReference>
<evidence type="ECO:0000259" key="2">
    <source>
        <dbReference type="PROSITE" id="PS50041"/>
    </source>
</evidence>
<proteinExistence type="predicted"/>
<organism evidence="3 4">
    <name type="scientific">Potamilus streckersoni</name>
    <dbReference type="NCBI Taxonomy" id="2493646"/>
    <lineage>
        <taxon>Eukaryota</taxon>
        <taxon>Metazoa</taxon>
        <taxon>Spiralia</taxon>
        <taxon>Lophotrochozoa</taxon>
        <taxon>Mollusca</taxon>
        <taxon>Bivalvia</taxon>
        <taxon>Autobranchia</taxon>
        <taxon>Heteroconchia</taxon>
        <taxon>Palaeoheterodonta</taxon>
        <taxon>Unionida</taxon>
        <taxon>Unionoidea</taxon>
        <taxon>Unionidae</taxon>
        <taxon>Ambleminae</taxon>
        <taxon>Lampsilini</taxon>
        <taxon>Potamilus</taxon>
    </lineage>
</organism>
<name>A0AAE0W6C2_9BIVA</name>
<comment type="caution">
    <text evidence="3">The sequence shown here is derived from an EMBL/GenBank/DDBJ whole genome shotgun (WGS) entry which is preliminary data.</text>
</comment>
<feature type="domain" description="C-type lectin" evidence="2">
    <location>
        <begin position="77"/>
        <end position="191"/>
    </location>
</feature>
<evidence type="ECO:0000313" key="4">
    <source>
        <dbReference type="Proteomes" id="UP001195483"/>
    </source>
</evidence>
<dbReference type="AlphaFoldDB" id="A0AAE0W6C2"/>
<evidence type="ECO:0000256" key="1">
    <source>
        <dbReference type="ARBA" id="ARBA00023157"/>
    </source>
</evidence>
<reference evidence="3" key="3">
    <citation type="submission" date="2023-05" db="EMBL/GenBank/DDBJ databases">
        <authorList>
            <person name="Smith C.H."/>
        </authorList>
    </citation>
    <scope>NUCLEOTIDE SEQUENCE</scope>
    <source>
        <strain evidence="3">CHS0354</strain>
        <tissue evidence="3">Mantle</tissue>
    </source>
</reference>
<dbReference type="PANTHER" id="PTHR22803">
    <property type="entry name" value="MANNOSE, PHOSPHOLIPASE, LECTIN RECEPTOR RELATED"/>
    <property type="match status" value="1"/>
</dbReference>
<sequence length="194" mass="22801">MQKYGATDGWRVLICNRIREKKAFTTIQSNGAHQIHFETSVNPCCVKSQQNKNISCPDKHVFTSGPFYVNLTFRIVFDEPIYQATAKTRCKQHGASLVTIDTAEKQTYLRYILQKCPEYSVQDYWIDGYDEVGDNKSWKYSDGRNMTMNNIIFWASYAPTDESERCVRMRKLDDYFWNDQNCLFHFGYICEKVK</sequence>
<reference evidence="3" key="1">
    <citation type="journal article" date="2021" name="Genome Biol. Evol.">
        <title>A High-Quality Reference Genome for a Parasitic Bivalve with Doubly Uniparental Inheritance (Bivalvia: Unionida).</title>
        <authorList>
            <person name="Smith C.H."/>
        </authorList>
    </citation>
    <scope>NUCLEOTIDE SEQUENCE</scope>
    <source>
        <strain evidence="3">CHS0354</strain>
    </source>
</reference>
<dbReference type="Gene3D" id="3.10.100.10">
    <property type="entry name" value="Mannose-Binding Protein A, subunit A"/>
    <property type="match status" value="1"/>
</dbReference>